<gene>
    <name evidence="1" type="ORF">JoomaDRAFT_2726</name>
</gene>
<keyword evidence="2" id="KW-1185">Reference proteome</keyword>
<evidence type="ECO:0008006" key="3">
    <source>
        <dbReference type="Google" id="ProtNLM"/>
    </source>
</evidence>
<dbReference type="HOGENOM" id="CLU_044582_0_0_10"/>
<dbReference type="EMBL" id="JH651379">
    <property type="protein sequence ID" value="EIJ39691.1"/>
    <property type="molecule type" value="Genomic_DNA"/>
</dbReference>
<dbReference type="OrthoDB" id="1005072at2"/>
<organism evidence="1 2">
    <name type="scientific">Galbibacter orientalis DSM 19592</name>
    <dbReference type="NCBI Taxonomy" id="926559"/>
    <lineage>
        <taxon>Bacteria</taxon>
        <taxon>Pseudomonadati</taxon>
        <taxon>Bacteroidota</taxon>
        <taxon>Flavobacteriia</taxon>
        <taxon>Flavobacteriales</taxon>
        <taxon>Flavobacteriaceae</taxon>
        <taxon>Galbibacter</taxon>
    </lineage>
</organism>
<reference evidence="1 2" key="1">
    <citation type="submission" date="2012-02" db="EMBL/GenBank/DDBJ databases">
        <title>Improved High-Quality Draft genome of Joostella marina DSM 19592.</title>
        <authorList>
            <consortium name="US DOE Joint Genome Institute (JGI-PGF)"/>
            <person name="Lucas S."/>
            <person name="Copeland A."/>
            <person name="Lapidus A."/>
            <person name="Bruce D."/>
            <person name="Goodwin L."/>
            <person name="Pitluck S."/>
            <person name="Peters L."/>
            <person name="Chertkov O."/>
            <person name="Ovchinnikova G."/>
            <person name="Kyrpides N."/>
            <person name="Mavromatis K."/>
            <person name="Detter J.C."/>
            <person name="Han C."/>
            <person name="Land M."/>
            <person name="Hauser L."/>
            <person name="Markowitz V."/>
            <person name="Cheng J.-F."/>
            <person name="Hugenholtz P."/>
            <person name="Woyke T."/>
            <person name="Wu D."/>
            <person name="Tindall B."/>
            <person name="Brambilla E."/>
            <person name="Klenk H.-P."/>
            <person name="Eisen J.A."/>
        </authorList>
    </citation>
    <scope>NUCLEOTIDE SEQUENCE [LARGE SCALE GENOMIC DNA]</scope>
    <source>
        <strain evidence="1 2">DSM 19592</strain>
    </source>
</reference>
<dbReference type="Pfam" id="PF11013">
    <property type="entry name" value="DUF2851"/>
    <property type="match status" value="1"/>
</dbReference>
<dbReference type="RefSeq" id="WP_008613378.1">
    <property type="nucleotide sequence ID" value="NZ_JH651379.1"/>
</dbReference>
<dbReference type="AlphaFoldDB" id="I3C7U8"/>
<name>I3C7U8_9FLAO</name>
<proteinExistence type="predicted"/>
<accession>I3C7U8</accession>
<evidence type="ECO:0000313" key="1">
    <source>
        <dbReference type="EMBL" id="EIJ39691.1"/>
    </source>
</evidence>
<protein>
    <recommendedName>
        <fullName evidence="3">DUF2851 domain-containing protein</fullName>
    </recommendedName>
</protein>
<dbReference type="InterPro" id="IPR021272">
    <property type="entry name" value="DUF2851"/>
</dbReference>
<evidence type="ECO:0000313" key="2">
    <source>
        <dbReference type="Proteomes" id="UP000004690"/>
    </source>
</evidence>
<dbReference type="eggNOG" id="ENOG502Z7XW">
    <property type="taxonomic scope" value="Bacteria"/>
</dbReference>
<dbReference type="Proteomes" id="UP000004690">
    <property type="component" value="Unassembled WGS sequence"/>
</dbReference>
<dbReference type="STRING" id="926559.JoomaDRAFT_2726"/>
<sequence>MKEDFLHYIWKFKKFSTNNLKTESGETLEVISLGTHNLLAGPDFLNAQLRIDGQHWAGNVEIHEKSSFWYAHHHEKDEAYTNVILHVVWEHNTEVFSKNNSPIATLVLKNILQKETLISYQALINKCSSFVNCESEVTEIDSFFRNRWLERLYVERLNDKSKLILQKLQESKNDWEAVLYKMLLKNFGLKINGEAFFELSEELPFSILRKNRDSVLTVEALLFGVSNMLEVECADQYFIDLKEEYKYLESKYALKKSHLTPAYFKLRPYNFPTIRLAQIASLYNKEVNLFQQLVSCNELENYYTIFDVSASNYWEQHYTFGKETTSSKIKKLSKSFIDLLIVNTILPLKFCYLKATGEDASESIFLMIEKIKKEDNRIINSFDKIGFKTNTALGSQAQLQLYNNYCSKNKCLQCEIGVKLMNR</sequence>